<reference evidence="11 12" key="1">
    <citation type="submission" date="2018-06" db="EMBL/GenBank/DDBJ databases">
        <title>Genomic Encyclopedia of Type Strains, Phase IV (KMG-IV): sequencing the most valuable type-strain genomes for metagenomic binning, comparative biology and taxonomic classification.</title>
        <authorList>
            <person name="Goeker M."/>
        </authorList>
    </citation>
    <scope>NUCLEOTIDE SEQUENCE [LARGE SCALE GENOMIC DNA]</scope>
    <source>
        <strain evidence="11 12">DSM 44599</strain>
    </source>
</reference>
<dbReference type="PROSITE" id="PS00107">
    <property type="entry name" value="PROTEIN_KINASE_ATP"/>
    <property type="match status" value="1"/>
</dbReference>
<dbReference type="CDD" id="cd14014">
    <property type="entry name" value="STKc_PknB_like"/>
    <property type="match status" value="1"/>
</dbReference>
<dbReference type="InterPro" id="IPR008271">
    <property type="entry name" value="Ser/Thr_kinase_AS"/>
</dbReference>
<dbReference type="PROSITE" id="PS00108">
    <property type="entry name" value="PROTEIN_KINASE_ST"/>
    <property type="match status" value="1"/>
</dbReference>
<dbReference type="InterPro" id="IPR017441">
    <property type="entry name" value="Protein_kinase_ATP_BS"/>
</dbReference>
<feature type="compositionally biased region" description="Polar residues" evidence="8">
    <location>
        <begin position="314"/>
        <end position="343"/>
    </location>
</feature>
<dbReference type="Gene3D" id="3.30.200.20">
    <property type="entry name" value="Phosphorylase Kinase, domain 1"/>
    <property type="match status" value="1"/>
</dbReference>
<evidence type="ECO:0000256" key="9">
    <source>
        <dbReference type="SAM" id="Phobius"/>
    </source>
</evidence>
<dbReference type="STRING" id="1210090.GCA_001613185_04327"/>
<evidence type="ECO:0000256" key="1">
    <source>
        <dbReference type="ARBA" id="ARBA00012513"/>
    </source>
</evidence>
<dbReference type="Proteomes" id="UP000252586">
    <property type="component" value="Unassembled WGS sequence"/>
</dbReference>
<dbReference type="Pfam" id="PF00069">
    <property type="entry name" value="Pkinase"/>
    <property type="match status" value="1"/>
</dbReference>
<keyword evidence="12" id="KW-1185">Reference proteome</keyword>
<dbReference type="GO" id="GO:0005524">
    <property type="term" value="F:ATP binding"/>
    <property type="evidence" value="ECO:0007669"/>
    <property type="project" value="UniProtKB-UniRule"/>
</dbReference>
<sequence length="643" mass="66269">MLASGEAFAGYVIERQVGRGGMGSVYLAKHPRLPRMTALKLLNREMFFDKEVRARFEREADLVARLDHPNIVTVYDRGLEDEQLWISMQYIDGVDAASVDPKTLPPARAVQIIAETADALDYAHGMGVLHRDVKPANILLARSTGGRGERVFLTDFGIARLRDDTGHLTQTGTFTATLAYASPEQLTGASLDHRSDQYSLACTLFWLFTGSGPFAATNPAQVIQGHLQSAPPPLSSVRPGLPNALDGVLAKAMAKRPDDRFDSCSDFAAAAKAALSGQSMPAMPLAGGPVTGGAMPYASTGGQMPVMGAGFPGPTTSGSQPLTGQQTHQGTAPTYQGATYQGNTPTYQGSTPTGTGSQPTGYTSAPHPQAAGYSSAPHPQAAGYSSGQQPQPTGYASGQQQQPAGYASAPQQSYGFASPPPGGGVGGGTGAGAGGGKSNTGLIVALALGVVVLIGVVIGIVVVASSGGSSSSGGGGTSTTAGAPGTGSNSSGPVAATAESISAEFPGMVPASTSEDRGYNDADCSAHTPDSPAYPTQGTPDFGNWAYQWDCYGGGNNDDPFYTFFVYETAADAEAALSNLPSSATKSTDTNGGESYTNYKFDDSGPKMVTVFGGDRGQYLMYTDGIVGTIDEVLRWWRSAPLN</sequence>
<keyword evidence="4 7" id="KW-0547">Nucleotide-binding</keyword>
<evidence type="ECO:0000259" key="10">
    <source>
        <dbReference type="PROSITE" id="PS50011"/>
    </source>
</evidence>
<keyword evidence="6 7" id="KW-0067">ATP-binding</keyword>
<organism evidence="11 12">
    <name type="scientific">Nocardia puris</name>
    <dbReference type="NCBI Taxonomy" id="208602"/>
    <lineage>
        <taxon>Bacteria</taxon>
        <taxon>Bacillati</taxon>
        <taxon>Actinomycetota</taxon>
        <taxon>Actinomycetes</taxon>
        <taxon>Mycobacteriales</taxon>
        <taxon>Nocardiaceae</taxon>
        <taxon>Nocardia</taxon>
    </lineage>
</organism>
<evidence type="ECO:0000256" key="5">
    <source>
        <dbReference type="ARBA" id="ARBA00022777"/>
    </source>
</evidence>
<dbReference type="RefSeq" id="WP_067511035.1">
    <property type="nucleotide sequence ID" value="NZ_QNRE01000003.1"/>
</dbReference>
<keyword evidence="5 11" id="KW-0418">Kinase</keyword>
<dbReference type="AlphaFoldDB" id="A0A366DRP3"/>
<keyword evidence="3" id="KW-0808">Transferase</keyword>
<dbReference type="PANTHER" id="PTHR43289">
    <property type="entry name" value="MITOGEN-ACTIVATED PROTEIN KINASE KINASE KINASE 20-RELATED"/>
    <property type="match status" value="1"/>
</dbReference>
<dbReference type="InterPro" id="IPR000719">
    <property type="entry name" value="Prot_kinase_dom"/>
</dbReference>
<dbReference type="InterPro" id="IPR011009">
    <property type="entry name" value="Kinase-like_dom_sf"/>
</dbReference>
<feature type="region of interest" description="Disordered" evidence="8">
    <location>
        <begin position="466"/>
        <end position="539"/>
    </location>
</feature>
<feature type="transmembrane region" description="Helical" evidence="9">
    <location>
        <begin position="442"/>
        <end position="464"/>
    </location>
</feature>
<dbReference type="PANTHER" id="PTHR43289:SF6">
    <property type="entry name" value="SERINE_THREONINE-PROTEIN KINASE NEKL-3"/>
    <property type="match status" value="1"/>
</dbReference>
<keyword evidence="9" id="KW-0472">Membrane</keyword>
<protein>
    <recommendedName>
        <fullName evidence="1">non-specific serine/threonine protein kinase</fullName>
        <ecNumber evidence="1">2.7.11.1</ecNumber>
    </recommendedName>
</protein>
<gene>
    <name evidence="11" type="ORF">DFR74_103208</name>
</gene>
<feature type="compositionally biased region" description="Low complexity" evidence="8">
    <location>
        <begin position="344"/>
        <end position="364"/>
    </location>
</feature>
<feature type="compositionally biased region" description="Polar residues" evidence="8">
    <location>
        <begin position="383"/>
        <end position="414"/>
    </location>
</feature>
<dbReference type="EMBL" id="QNRE01000003">
    <property type="protein sequence ID" value="RBO92565.1"/>
    <property type="molecule type" value="Genomic_DNA"/>
</dbReference>
<keyword evidence="2" id="KW-0723">Serine/threonine-protein kinase</keyword>
<evidence type="ECO:0000256" key="7">
    <source>
        <dbReference type="PROSITE-ProRule" id="PRU10141"/>
    </source>
</evidence>
<dbReference type="SUPFAM" id="SSF56112">
    <property type="entry name" value="Protein kinase-like (PK-like)"/>
    <property type="match status" value="1"/>
</dbReference>
<feature type="compositionally biased region" description="Low complexity" evidence="8">
    <location>
        <begin position="478"/>
        <end position="492"/>
    </location>
</feature>
<evidence type="ECO:0000256" key="2">
    <source>
        <dbReference type="ARBA" id="ARBA00022527"/>
    </source>
</evidence>
<feature type="domain" description="Protein kinase" evidence="10">
    <location>
        <begin position="11"/>
        <end position="275"/>
    </location>
</feature>
<dbReference type="EC" id="2.7.11.1" evidence="1"/>
<dbReference type="Gene3D" id="1.10.510.10">
    <property type="entry name" value="Transferase(Phosphotransferase) domain 1"/>
    <property type="match status" value="1"/>
</dbReference>
<dbReference type="GO" id="GO:0004674">
    <property type="term" value="F:protein serine/threonine kinase activity"/>
    <property type="evidence" value="ECO:0007669"/>
    <property type="project" value="UniProtKB-KW"/>
</dbReference>
<keyword evidence="9" id="KW-1133">Transmembrane helix</keyword>
<dbReference type="OrthoDB" id="9762169at2"/>
<keyword evidence="9" id="KW-0812">Transmembrane</keyword>
<name>A0A366DRP3_9NOCA</name>
<feature type="binding site" evidence="7">
    <location>
        <position position="40"/>
    </location>
    <ligand>
        <name>ATP</name>
        <dbReference type="ChEBI" id="CHEBI:30616"/>
    </ligand>
</feature>
<evidence type="ECO:0000256" key="8">
    <source>
        <dbReference type="SAM" id="MobiDB-lite"/>
    </source>
</evidence>
<evidence type="ECO:0000256" key="6">
    <source>
        <dbReference type="ARBA" id="ARBA00022840"/>
    </source>
</evidence>
<evidence type="ECO:0000256" key="4">
    <source>
        <dbReference type="ARBA" id="ARBA00022741"/>
    </source>
</evidence>
<accession>A0A366DRP3</accession>
<evidence type="ECO:0000256" key="3">
    <source>
        <dbReference type="ARBA" id="ARBA00022679"/>
    </source>
</evidence>
<feature type="region of interest" description="Disordered" evidence="8">
    <location>
        <begin position="305"/>
        <end position="431"/>
    </location>
</feature>
<evidence type="ECO:0000313" key="12">
    <source>
        <dbReference type="Proteomes" id="UP000252586"/>
    </source>
</evidence>
<proteinExistence type="predicted"/>
<dbReference type="PROSITE" id="PS50011">
    <property type="entry name" value="PROTEIN_KINASE_DOM"/>
    <property type="match status" value="1"/>
</dbReference>
<comment type="caution">
    <text evidence="11">The sequence shown here is derived from an EMBL/GenBank/DDBJ whole genome shotgun (WGS) entry which is preliminary data.</text>
</comment>
<evidence type="ECO:0000313" key="11">
    <source>
        <dbReference type="EMBL" id="RBO92565.1"/>
    </source>
</evidence>
<dbReference type="SMART" id="SM00220">
    <property type="entry name" value="S_TKc"/>
    <property type="match status" value="1"/>
</dbReference>